<proteinExistence type="predicted"/>
<dbReference type="EMBL" id="BARW01001594">
    <property type="protein sequence ID" value="GAI61477.1"/>
    <property type="molecule type" value="Genomic_DNA"/>
</dbReference>
<organism evidence="1">
    <name type="scientific">marine sediment metagenome</name>
    <dbReference type="NCBI Taxonomy" id="412755"/>
    <lineage>
        <taxon>unclassified sequences</taxon>
        <taxon>metagenomes</taxon>
        <taxon>ecological metagenomes</taxon>
    </lineage>
</organism>
<comment type="caution">
    <text evidence="1">The sequence shown here is derived from an EMBL/GenBank/DDBJ whole genome shotgun (WGS) entry which is preliminary data.</text>
</comment>
<gene>
    <name evidence="1" type="ORF">S12H4_04971</name>
</gene>
<evidence type="ECO:0000313" key="1">
    <source>
        <dbReference type="EMBL" id="GAI61477.1"/>
    </source>
</evidence>
<protein>
    <submittedName>
        <fullName evidence="1">Uncharacterized protein</fullName>
    </submittedName>
</protein>
<sequence>GIMRVAKAKINKIFAPFHLIFVRLYATSEHEIVAPKILKTHIINVFRKYFKKGK</sequence>
<reference evidence="1" key="1">
    <citation type="journal article" date="2014" name="Front. Microbiol.">
        <title>High frequency of phylogenetically diverse reductive dehalogenase-homologous genes in deep subseafloor sedimentary metagenomes.</title>
        <authorList>
            <person name="Kawai M."/>
            <person name="Futagami T."/>
            <person name="Toyoda A."/>
            <person name="Takaki Y."/>
            <person name="Nishi S."/>
            <person name="Hori S."/>
            <person name="Arai W."/>
            <person name="Tsubouchi T."/>
            <person name="Morono Y."/>
            <person name="Uchiyama I."/>
            <person name="Ito T."/>
            <person name="Fujiyama A."/>
            <person name="Inagaki F."/>
            <person name="Takami H."/>
        </authorList>
    </citation>
    <scope>NUCLEOTIDE SEQUENCE</scope>
    <source>
        <strain evidence="1">Expedition CK06-06</strain>
    </source>
</reference>
<name>X1PYY7_9ZZZZ</name>
<accession>X1PYY7</accession>
<feature type="non-terminal residue" evidence="1">
    <location>
        <position position="1"/>
    </location>
</feature>
<dbReference type="AlphaFoldDB" id="X1PYY7"/>